<dbReference type="Pfam" id="PF03551">
    <property type="entry name" value="PadR"/>
    <property type="match status" value="1"/>
</dbReference>
<dbReference type="Proteomes" id="UP001169242">
    <property type="component" value="Unassembled WGS sequence"/>
</dbReference>
<evidence type="ECO:0000313" key="2">
    <source>
        <dbReference type="EMBL" id="MDA3730287.1"/>
    </source>
</evidence>
<dbReference type="InterPro" id="IPR052509">
    <property type="entry name" value="Metal_resp_DNA-bind_regulator"/>
</dbReference>
<evidence type="ECO:0000259" key="1">
    <source>
        <dbReference type="Pfam" id="PF03551"/>
    </source>
</evidence>
<evidence type="ECO:0000313" key="3">
    <source>
        <dbReference type="Proteomes" id="UP001169242"/>
    </source>
</evidence>
<comment type="caution">
    <text evidence="2">The sequence shown here is derived from an EMBL/GenBank/DDBJ whole genome shotgun (WGS) entry which is preliminary data.</text>
</comment>
<feature type="domain" description="Transcription regulator PadR N-terminal" evidence="1">
    <location>
        <begin position="14"/>
        <end position="81"/>
    </location>
</feature>
<dbReference type="PANTHER" id="PTHR33169:SF24">
    <property type="entry name" value="TRANSCRIPTIONAL REGULATOR, PADR FAMILY"/>
    <property type="match status" value="1"/>
</dbReference>
<dbReference type="SUPFAM" id="SSF46785">
    <property type="entry name" value="Winged helix' DNA-binding domain"/>
    <property type="match status" value="1"/>
</dbReference>
<keyword evidence="3" id="KW-1185">Reference proteome</keyword>
<dbReference type="RefSeq" id="WP_271010954.1">
    <property type="nucleotide sequence ID" value="NZ_JAQIFT010000010.1"/>
</dbReference>
<sequence length="106" mass="12289">MAIPLSGSLLDACVLAVVRKGDVYGYRLTQEVREALEISESTLYPVLRRLQKEGCLCTYDEPYQGRNRRYYQITELGHAKYDAFLEEWTMYKDKVDRVLMGGNNNE</sequence>
<dbReference type="EMBL" id="JAQIFT010000010">
    <property type="protein sequence ID" value="MDA3730287.1"/>
    <property type="molecule type" value="Genomic_DNA"/>
</dbReference>
<organism evidence="2 3">
    <name type="scientific">Holtiella tumoricola</name>
    <dbReference type="NCBI Taxonomy" id="3018743"/>
    <lineage>
        <taxon>Bacteria</taxon>
        <taxon>Bacillati</taxon>
        <taxon>Bacillota</taxon>
        <taxon>Clostridia</taxon>
        <taxon>Lachnospirales</taxon>
        <taxon>Cellulosilyticaceae</taxon>
        <taxon>Holtiella</taxon>
    </lineage>
</organism>
<dbReference type="InterPro" id="IPR036390">
    <property type="entry name" value="WH_DNA-bd_sf"/>
</dbReference>
<reference evidence="2" key="1">
    <citation type="journal article" date="2023" name="Int. J. Syst. Evol. Microbiol.">
        <title>&lt;i&gt;Holtiella tumoricola&lt;/i&gt; gen. nov. sp. nov., isolated from a human clinical sample.</title>
        <authorList>
            <person name="Allen-Vercoe E."/>
            <person name="Daigneault M.C."/>
            <person name="Vancuren S.J."/>
            <person name="Cochrane K."/>
            <person name="O'Neal L.L."/>
            <person name="Sankaranarayanan K."/>
            <person name="Lawson P.A."/>
        </authorList>
    </citation>
    <scope>NUCLEOTIDE SEQUENCE</scope>
    <source>
        <strain evidence="2">CC70A</strain>
    </source>
</reference>
<accession>A0AA42DK11</accession>
<dbReference type="PANTHER" id="PTHR33169">
    <property type="entry name" value="PADR-FAMILY TRANSCRIPTIONAL REGULATOR"/>
    <property type="match status" value="1"/>
</dbReference>
<dbReference type="AlphaFoldDB" id="A0AA42DK11"/>
<protein>
    <submittedName>
        <fullName evidence="2">PadR family transcriptional regulator</fullName>
    </submittedName>
</protein>
<name>A0AA42DK11_9FIRM</name>
<dbReference type="InterPro" id="IPR005149">
    <property type="entry name" value="Tscrpt_reg_PadR_N"/>
</dbReference>
<dbReference type="InterPro" id="IPR036388">
    <property type="entry name" value="WH-like_DNA-bd_sf"/>
</dbReference>
<gene>
    <name evidence="2" type="ORF">PBV87_02050</name>
</gene>
<proteinExistence type="predicted"/>
<dbReference type="Gene3D" id="1.10.10.10">
    <property type="entry name" value="Winged helix-like DNA-binding domain superfamily/Winged helix DNA-binding domain"/>
    <property type="match status" value="1"/>
</dbReference>